<dbReference type="Proteomes" id="UP001165082">
    <property type="component" value="Unassembled WGS sequence"/>
</dbReference>
<reference evidence="2" key="1">
    <citation type="submission" date="2022-07" db="EMBL/GenBank/DDBJ databases">
        <title>Genome analysis of Parmales, a sister group of diatoms, reveals the evolutionary specialization of diatoms from phago-mixotrophs to photoautotrophs.</title>
        <authorList>
            <person name="Ban H."/>
            <person name="Sato S."/>
            <person name="Yoshikawa S."/>
            <person name="Kazumasa Y."/>
            <person name="Nakamura Y."/>
            <person name="Ichinomiya M."/>
            <person name="Saitoh K."/>
            <person name="Sato N."/>
            <person name="Blanc-Mathieu R."/>
            <person name="Endo H."/>
            <person name="Kuwata A."/>
            <person name="Ogata H."/>
        </authorList>
    </citation>
    <scope>NUCLEOTIDE SEQUENCE</scope>
</reference>
<dbReference type="PANTHER" id="PTHR44464:SF1">
    <property type="entry name" value="WD REPEAT-CONTAINING PROTEIN 17"/>
    <property type="match status" value="1"/>
</dbReference>
<protein>
    <submittedName>
        <fullName evidence="2">Uncharacterized protein</fullName>
    </submittedName>
</protein>
<organism evidence="2 3">
    <name type="scientific">Triparma retinervis</name>
    <dbReference type="NCBI Taxonomy" id="2557542"/>
    <lineage>
        <taxon>Eukaryota</taxon>
        <taxon>Sar</taxon>
        <taxon>Stramenopiles</taxon>
        <taxon>Ochrophyta</taxon>
        <taxon>Bolidophyceae</taxon>
        <taxon>Parmales</taxon>
        <taxon>Triparmaceae</taxon>
        <taxon>Triparma</taxon>
    </lineage>
</organism>
<dbReference type="InterPro" id="IPR001680">
    <property type="entry name" value="WD40_rpt"/>
</dbReference>
<comment type="caution">
    <text evidence="2">The sequence shown here is derived from an EMBL/GenBank/DDBJ whole genome shotgun (WGS) entry which is preliminary data.</text>
</comment>
<dbReference type="Gene3D" id="2.130.10.10">
    <property type="entry name" value="YVTN repeat-like/Quinoprotein amine dehydrogenase"/>
    <property type="match status" value="1"/>
</dbReference>
<dbReference type="SUPFAM" id="SSF50978">
    <property type="entry name" value="WD40 repeat-like"/>
    <property type="match status" value="1"/>
</dbReference>
<keyword evidence="3" id="KW-1185">Reference proteome</keyword>
<evidence type="ECO:0000313" key="2">
    <source>
        <dbReference type="EMBL" id="GMH65087.1"/>
    </source>
</evidence>
<evidence type="ECO:0000256" key="1">
    <source>
        <dbReference type="PROSITE-ProRule" id="PRU00221"/>
    </source>
</evidence>
<dbReference type="AlphaFoldDB" id="A0A9W7E3R7"/>
<dbReference type="PROSITE" id="PS50082">
    <property type="entry name" value="WD_REPEATS_2"/>
    <property type="match status" value="1"/>
</dbReference>
<dbReference type="EMBL" id="BRXZ01003936">
    <property type="protein sequence ID" value="GMH65087.1"/>
    <property type="molecule type" value="Genomic_DNA"/>
</dbReference>
<sequence length="106" mass="11971">MPDWKEGFQLEQTRLHPSGCQQWHSAIVGGSDKYFAFCSTLSVYVYSTRGFQLEKLIDAHSKCITCLSWCPSNPSMFATGSIDGFVTVWDVEADEDKGNMVEHKEQ</sequence>
<gene>
    <name evidence="2" type="ORF">TrRE_jg500</name>
</gene>
<dbReference type="InterPro" id="IPR036322">
    <property type="entry name" value="WD40_repeat_dom_sf"/>
</dbReference>
<dbReference type="InterPro" id="IPR015943">
    <property type="entry name" value="WD40/YVTN_repeat-like_dom_sf"/>
</dbReference>
<dbReference type="OrthoDB" id="64353at2759"/>
<dbReference type="PROSITE" id="PS50294">
    <property type="entry name" value="WD_REPEATS_REGION"/>
    <property type="match status" value="1"/>
</dbReference>
<feature type="repeat" description="WD" evidence="1">
    <location>
        <begin position="57"/>
        <end position="99"/>
    </location>
</feature>
<proteinExistence type="predicted"/>
<dbReference type="Pfam" id="PF00400">
    <property type="entry name" value="WD40"/>
    <property type="match status" value="1"/>
</dbReference>
<evidence type="ECO:0000313" key="3">
    <source>
        <dbReference type="Proteomes" id="UP001165082"/>
    </source>
</evidence>
<dbReference type="PANTHER" id="PTHR44464">
    <property type="entry name" value="WD REPEAT-CONTAINING PROTEIN 17"/>
    <property type="match status" value="1"/>
</dbReference>
<accession>A0A9W7E3R7</accession>
<name>A0A9W7E3R7_9STRA</name>
<dbReference type="SMART" id="SM00320">
    <property type="entry name" value="WD40"/>
    <property type="match status" value="1"/>
</dbReference>
<keyword evidence="1" id="KW-0853">WD repeat</keyword>